<feature type="signal peptide" evidence="1">
    <location>
        <begin position="1"/>
        <end position="23"/>
    </location>
</feature>
<evidence type="ECO:0000313" key="3">
    <source>
        <dbReference type="Proteomes" id="UP000334990"/>
    </source>
</evidence>
<gene>
    <name evidence="2" type="ORF">Acor_76590</name>
</gene>
<dbReference type="OrthoDB" id="3512658at2"/>
<sequence>MKRLAILAIATAAVVLPPAVAHADTGTARYATLKSCPKEDYRVPCGSWTLTLRGGKQVALTDALIFPAGANGKVVEDMALPVRVSADGRRVAYFRKADRRLVVRDVVAKKVITLPAEAARVPKGLHIIDVGTFLSKDGTVLVVDYLDDTVQRPSLIVEVDTGEVHTIKGTATVETVSPGGDYVLTTRYTDENTFEYTSYDKEGNEVNSQIVPQVVTNNGPVALADDGSTVAVVVSSNAGAKSLRTYDLASDTVGPKVTIAIPKQEGAQRLLWDTSDQIVLWSYRDADNYAAIWTTSWQVNAGTGAATKTDTFKIKSKIWDYRVPGG</sequence>
<keyword evidence="1" id="KW-0732">Signal</keyword>
<evidence type="ECO:0000313" key="2">
    <source>
        <dbReference type="EMBL" id="GES05591.1"/>
    </source>
</evidence>
<dbReference type="AlphaFoldDB" id="A0A5M3WET9"/>
<organism evidence="2 3">
    <name type="scientific">Acrocarpospora corrugata</name>
    <dbReference type="NCBI Taxonomy" id="35763"/>
    <lineage>
        <taxon>Bacteria</taxon>
        <taxon>Bacillati</taxon>
        <taxon>Actinomycetota</taxon>
        <taxon>Actinomycetes</taxon>
        <taxon>Streptosporangiales</taxon>
        <taxon>Streptosporangiaceae</taxon>
        <taxon>Acrocarpospora</taxon>
    </lineage>
</organism>
<feature type="chain" id="PRO_5024286736" description="Lipoprotein" evidence="1">
    <location>
        <begin position="24"/>
        <end position="326"/>
    </location>
</feature>
<name>A0A5M3WET9_9ACTN</name>
<comment type="caution">
    <text evidence="2">The sequence shown here is derived from an EMBL/GenBank/DDBJ whole genome shotgun (WGS) entry which is preliminary data.</text>
</comment>
<dbReference type="RefSeq" id="WP_155341574.1">
    <property type="nucleotide sequence ID" value="NZ_BAAABN010000093.1"/>
</dbReference>
<dbReference type="EMBL" id="BLAD01000105">
    <property type="protein sequence ID" value="GES05591.1"/>
    <property type="molecule type" value="Genomic_DNA"/>
</dbReference>
<accession>A0A5M3WET9</accession>
<dbReference type="SUPFAM" id="SSF82171">
    <property type="entry name" value="DPP6 N-terminal domain-like"/>
    <property type="match status" value="1"/>
</dbReference>
<protein>
    <recommendedName>
        <fullName evidence="4">Lipoprotein</fullName>
    </recommendedName>
</protein>
<keyword evidence="3" id="KW-1185">Reference proteome</keyword>
<evidence type="ECO:0008006" key="4">
    <source>
        <dbReference type="Google" id="ProtNLM"/>
    </source>
</evidence>
<reference evidence="2 3" key="1">
    <citation type="submission" date="2019-10" db="EMBL/GenBank/DDBJ databases">
        <title>Whole genome shotgun sequence of Acrocarpospora corrugata NBRC 13972.</title>
        <authorList>
            <person name="Ichikawa N."/>
            <person name="Kimura A."/>
            <person name="Kitahashi Y."/>
            <person name="Komaki H."/>
            <person name="Oguchi A."/>
        </authorList>
    </citation>
    <scope>NUCLEOTIDE SEQUENCE [LARGE SCALE GENOMIC DNA]</scope>
    <source>
        <strain evidence="2 3">NBRC 13972</strain>
    </source>
</reference>
<dbReference type="Proteomes" id="UP000334990">
    <property type="component" value="Unassembled WGS sequence"/>
</dbReference>
<proteinExistence type="predicted"/>
<evidence type="ECO:0000256" key="1">
    <source>
        <dbReference type="SAM" id="SignalP"/>
    </source>
</evidence>